<proteinExistence type="predicted"/>
<organism evidence="2 3">
    <name type="scientific">Haloferax marinum</name>
    <dbReference type="NCBI Taxonomy" id="2666143"/>
    <lineage>
        <taxon>Archaea</taxon>
        <taxon>Methanobacteriati</taxon>
        <taxon>Methanobacteriota</taxon>
        <taxon>Stenosarchaea group</taxon>
        <taxon>Halobacteria</taxon>
        <taxon>Halobacteriales</taxon>
        <taxon>Haloferacaceae</taxon>
        <taxon>Haloferax</taxon>
    </lineage>
</organism>
<evidence type="ECO:0000313" key="3">
    <source>
        <dbReference type="Proteomes" id="UP000443423"/>
    </source>
</evidence>
<gene>
    <name evidence="2" type="ORF">GJR99_16665</name>
</gene>
<dbReference type="RefSeq" id="WP_151114195.1">
    <property type="nucleotide sequence ID" value="NZ_WKJQ01000003.1"/>
</dbReference>
<dbReference type="Proteomes" id="UP000443423">
    <property type="component" value="Unassembled WGS sequence"/>
</dbReference>
<accession>A0A6A8GB17</accession>
<feature type="region of interest" description="Disordered" evidence="1">
    <location>
        <begin position="1"/>
        <end position="47"/>
    </location>
</feature>
<dbReference type="EMBL" id="WKJQ01000003">
    <property type="protein sequence ID" value="MRW98201.1"/>
    <property type="molecule type" value="Genomic_DNA"/>
</dbReference>
<feature type="compositionally biased region" description="Polar residues" evidence="1">
    <location>
        <begin position="8"/>
        <end position="25"/>
    </location>
</feature>
<dbReference type="AlphaFoldDB" id="A0A6A8GB17"/>
<reference evidence="2 3" key="1">
    <citation type="submission" date="2019-11" db="EMBL/GenBank/DDBJ databases">
        <title>Whole genome sequence of Haloferax sp. MBLA0078.</title>
        <authorList>
            <person name="Seo M.-J."/>
            <person name="Cho E.-S."/>
        </authorList>
    </citation>
    <scope>NUCLEOTIDE SEQUENCE [LARGE SCALE GENOMIC DNA]</scope>
    <source>
        <strain evidence="2 3">MBLA0078</strain>
    </source>
</reference>
<sequence>MAGPTAHRCSSASTKVTVSPNSSLLDQDPRPERTRVSLARSEDIDSDAQRHVTMFGTPTVIEDEGAIREATAASTRKRVRGVVLIGG</sequence>
<keyword evidence="3" id="KW-1185">Reference proteome</keyword>
<protein>
    <submittedName>
        <fullName evidence="2">Uncharacterized protein</fullName>
    </submittedName>
</protein>
<name>A0A6A8GB17_9EURY</name>
<evidence type="ECO:0000256" key="1">
    <source>
        <dbReference type="SAM" id="MobiDB-lite"/>
    </source>
</evidence>
<feature type="compositionally biased region" description="Basic and acidic residues" evidence="1">
    <location>
        <begin position="27"/>
        <end position="47"/>
    </location>
</feature>
<comment type="caution">
    <text evidence="2">The sequence shown here is derived from an EMBL/GenBank/DDBJ whole genome shotgun (WGS) entry which is preliminary data.</text>
</comment>
<evidence type="ECO:0000313" key="2">
    <source>
        <dbReference type="EMBL" id="MRW98201.1"/>
    </source>
</evidence>